<feature type="region of interest" description="Disordered" evidence="11">
    <location>
        <begin position="1"/>
        <end position="26"/>
    </location>
</feature>
<dbReference type="OrthoDB" id="441129at2759"/>
<evidence type="ECO:0000256" key="9">
    <source>
        <dbReference type="ARBA" id="ARBA00031573"/>
    </source>
</evidence>
<feature type="compositionally biased region" description="Low complexity" evidence="11">
    <location>
        <begin position="505"/>
        <end position="519"/>
    </location>
</feature>
<evidence type="ECO:0000313" key="15">
    <source>
        <dbReference type="EMBL" id="CAF3561331.1"/>
    </source>
</evidence>
<dbReference type="PANTHER" id="PTHR14845:SF5">
    <property type="entry name" value="BASAL BODY-ORIENTATION FACTOR 1"/>
    <property type="match status" value="1"/>
</dbReference>
<evidence type="ECO:0000313" key="18">
    <source>
        <dbReference type="EMBL" id="CAF4213389.1"/>
    </source>
</evidence>
<comment type="similarity">
    <text evidence="2">Belongs to the BBOF1 family.</text>
</comment>
<keyword evidence="5 10" id="KW-0175">Coiled coil</keyword>
<evidence type="ECO:0000256" key="2">
    <source>
        <dbReference type="ARBA" id="ARBA00007508"/>
    </source>
</evidence>
<evidence type="ECO:0000256" key="11">
    <source>
        <dbReference type="SAM" id="MobiDB-lite"/>
    </source>
</evidence>
<keyword evidence="7" id="KW-0206">Cytoskeleton</keyword>
<dbReference type="EMBL" id="CAJOBP010000725">
    <property type="protein sequence ID" value="CAF4213389.1"/>
    <property type="molecule type" value="Genomic_DNA"/>
</dbReference>
<dbReference type="EMBL" id="CAJNYT010003431">
    <property type="protein sequence ID" value="CAF3561331.1"/>
    <property type="molecule type" value="Genomic_DNA"/>
</dbReference>
<dbReference type="PANTHER" id="PTHR14845">
    <property type="entry name" value="COILED-COIL DOMAIN-CONTAINING 166"/>
    <property type="match status" value="1"/>
</dbReference>
<evidence type="ECO:0000256" key="10">
    <source>
        <dbReference type="SAM" id="Coils"/>
    </source>
</evidence>
<evidence type="ECO:0000313" key="13">
    <source>
        <dbReference type="EMBL" id="CAF3233712.1"/>
    </source>
</evidence>
<keyword evidence="8" id="KW-0966">Cell projection</keyword>
<feature type="domain" description="DUF4515" evidence="12">
    <location>
        <begin position="82"/>
        <end position="271"/>
    </location>
</feature>
<evidence type="ECO:0000256" key="8">
    <source>
        <dbReference type="ARBA" id="ARBA00023273"/>
    </source>
</evidence>
<dbReference type="EMBL" id="CAJNYV010005687">
    <property type="protein sequence ID" value="CAF3774545.1"/>
    <property type="molecule type" value="Genomic_DNA"/>
</dbReference>
<feature type="compositionally biased region" description="Basic residues" evidence="11">
    <location>
        <begin position="1"/>
        <end position="20"/>
    </location>
</feature>
<dbReference type="EMBL" id="CAJNYU010002901">
    <property type="protein sequence ID" value="CAF3610264.1"/>
    <property type="molecule type" value="Genomic_DNA"/>
</dbReference>
<name>A0A818KT07_9BILA</name>
<dbReference type="EMBL" id="CAJOBR010000925">
    <property type="protein sequence ID" value="CAF4560670.1"/>
    <property type="molecule type" value="Genomic_DNA"/>
</dbReference>
<dbReference type="Proteomes" id="UP000663848">
    <property type="component" value="Unassembled WGS sequence"/>
</dbReference>
<dbReference type="EMBL" id="CAJOBO010001562">
    <property type="protein sequence ID" value="CAF4389978.1"/>
    <property type="molecule type" value="Genomic_DNA"/>
</dbReference>
<keyword evidence="6" id="KW-0969">Cilium</keyword>
<evidence type="ECO:0000256" key="5">
    <source>
        <dbReference type="ARBA" id="ARBA00023054"/>
    </source>
</evidence>
<dbReference type="Proteomes" id="UP000663862">
    <property type="component" value="Unassembled WGS sequence"/>
</dbReference>
<dbReference type="Pfam" id="PF14988">
    <property type="entry name" value="DUF4515"/>
    <property type="match status" value="1"/>
</dbReference>
<keyword evidence="4" id="KW-0963">Cytoplasm</keyword>
<proteinExistence type="inferred from homology"/>
<dbReference type="Proteomes" id="UP000663825">
    <property type="component" value="Unassembled WGS sequence"/>
</dbReference>
<comment type="caution">
    <text evidence="15">The sequence shown here is derived from an EMBL/GenBank/DDBJ whole genome shotgun (WGS) entry which is preliminary data.</text>
</comment>
<evidence type="ECO:0000259" key="12">
    <source>
        <dbReference type="Pfam" id="PF14988"/>
    </source>
</evidence>
<evidence type="ECO:0000313" key="23">
    <source>
        <dbReference type="Proteomes" id="UP000663872"/>
    </source>
</evidence>
<organism evidence="15 23">
    <name type="scientific">Rotaria socialis</name>
    <dbReference type="NCBI Taxonomy" id="392032"/>
    <lineage>
        <taxon>Eukaryota</taxon>
        <taxon>Metazoa</taxon>
        <taxon>Spiralia</taxon>
        <taxon>Gnathifera</taxon>
        <taxon>Rotifera</taxon>
        <taxon>Eurotatoria</taxon>
        <taxon>Bdelloidea</taxon>
        <taxon>Philodinida</taxon>
        <taxon>Philodinidae</taxon>
        <taxon>Rotaria</taxon>
    </lineage>
</organism>
<evidence type="ECO:0000313" key="20">
    <source>
        <dbReference type="EMBL" id="CAF4444978.1"/>
    </source>
</evidence>
<dbReference type="Proteomes" id="UP000663873">
    <property type="component" value="Unassembled WGS sequence"/>
</dbReference>
<dbReference type="Proteomes" id="UP000663851">
    <property type="component" value="Unassembled WGS sequence"/>
</dbReference>
<dbReference type="AlphaFoldDB" id="A0A818KT07"/>
<dbReference type="Proteomes" id="UP000663865">
    <property type="component" value="Unassembled WGS sequence"/>
</dbReference>
<comment type="subcellular location">
    <subcellularLocation>
        <location evidence="1">Cytoplasm</location>
        <location evidence="1">Cytoskeleton</location>
        <location evidence="1">Cilium basal body</location>
    </subcellularLocation>
</comment>
<dbReference type="Proteomes" id="UP000663833">
    <property type="component" value="Unassembled WGS sequence"/>
</dbReference>
<dbReference type="EMBL" id="CAJNXB010002315">
    <property type="protein sequence ID" value="CAF3233712.1"/>
    <property type="molecule type" value="Genomic_DNA"/>
</dbReference>
<evidence type="ECO:0000313" key="21">
    <source>
        <dbReference type="EMBL" id="CAF4560670.1"/>
    </source>
</evidence>
<gene>
    <name evidence="16" type="ORF">FME351_LOCUS22409</name>
    <name evidence="15" type="ORF">GRG538_LOCUS20743</name>
    <name evidence="19" type="ORF">HFQ381_LOCUS19337</name>
    <name evidence="17" type="ORF">KIK155_LOCUS31015</name>
    <name evidence="14" type="ORF">LUA448_LOCUS9741</name>
    <name evidence="21" type="ORF">QYT958_LOCUS8960</name>
    <name evidence="13" type="ORF">TIS948_LOCUS14241</name>
    <name evidence="22" type="ORF">TOA249_LOCUS11993</name>
    <name evidence="20" type="ORF">TSG867_LOCUS16507</name>
    <name evidence="18" type="ORF">UJA718_LOCUS7282</name>
</gene>
<evidence type="ECO:0000256" key="6">
    <source>
        <dbReference type="ARBA" id="ARBA00023069"/>
    </source>
</evidence>
<feature type="coiled-coil region" evidence="10">
    <location>
        <begin position="58"/>
        <end position="117"/>
    </location>
</feature>
<evidence type="ECO:0000256" key="3">
    <source>
        <dbReference type="ARBA" id="ARBA00015392"/>
    </source>
</evidence>
<dbReference type="EMBL" id="CAJNYD010001117">
    <property type="protein sequence ID" value="CAF3318877.1"/>
    <property type="molecule type" value="Genomic_DNA"/>
</dbReference>
<dbReference type="Proteomes" id="UP000663838">
    <property type="component" value="Unassembled WGS sequence"/>
</dbReference>
<dbReference type="EMBL" id="CAJOBS010000665">
    <property type="protein sequence ID" value="CAF4621666.1"/>
    <property type="molecule type" value="Genomic_DNA"/>
</dbReference>
<evidence type="ECO:0000313" key="14">
    <source>
        <dbReference type="EMBL" id="CAF3318877.1"/>
    </source>
</evidence>
<sequence>MPKKAKGKKGGKGKKGKKGKKTQEKEEAALKMGLHNSNLWEAQVTMMDLSRKHYRDIANSLANENEAMRDQMRLTEKDTIDVVTFLKKQDADKDADIDRFQQNVKILKMNHRKMKDELISDFTREKRQLDDKLSRKDSELEIVRHELNQVKEFRKKKTQMQKELEEIKEAMISNEREHKDTVSKLELKFFEEKMRLQQESNKKIDEIATRAQEEALKSLDETNRNVYKENIELIESLRTHKQEMDELQRLKEQLLRLIANTSNDKELNEILIKEKLEQVHKQNNVIRELKEKIQILESSLTQFIQEFDVERKNIIEESRIKHESSRADIIKLQRGLELKTKEMNKVRKLAKIIIEQRTELETFFLDALQHVKKQIALNRLQYRKDAFSAYQNRMLNAHHGQGDYPRIRTFNETFHGYSTNSVFHDLEEATKWTNLGTEVDIADLTWEQKEQVLRALFIRMNARKANMTELTMNENRLENENRPLDTNHDNRNNAFLTQGINTIQNGSSSDSRSNGSVSDLPKLPQITAAATT</sequence>
<evidence type="ECO:0000256" key="4">
    <source>
        <dbReference type="ARBA" id="ARBA00022490"/>
    </source>
</evidence>
<evidence type="ECO:0000313" key="16">
    <source>
        <dbReference type="EMBL" id="CAF3610264.1"/>
    </source>
</evidence>
<dbReference type="InterPro" id="IPR032777">
    <property type="entry name" value="DUF4515"/>
</dbReference>
<reference evidence="15" key="1">
    <citation type="submission" date="2021-02" db="EMBL/GenBank/DDBJ databases">
        <authorList>
            <person name="Nowell W R."/>
        </authorList>
    </citation>
    <scope>NUCLEOTIDE SEQUENCE</scope>
</reference>
<evidence type="ECO:0000313" key="17">
    <source>
        <dbReference type="EMBL" id="CAF3774545.1"/>
    </source>
</evidence>
<evidence type="ECO:0000256" key="1">
    <source>
        <dbReference type="ARBA" id="ARBA00004120"/>
    </source>
</evidence>
<keyword evidence="24" id="KW-1185">Reference proteome</keyword>
<feature type="coiled-coil region" evidence="10">
    <location>
        <begin position="143"/>
        <end position="177"/>
    </location>
</feature>
<accession>A0A818KT07</accession>
<evidence type="ECO:0000313" key="19">
    <source>
        <dbReference type="EMBL" id="CAF4389978.1"/>
    </source>
</evidence>
<feature type="coiled-coil region" evidence="10">
    <location>
        <begin position="230"/>
        <end position="306"/>
    </location>
</feature>
<dbReference type="Proteomes" id="UP000663869">
    <property type="component" value="Unassembled WGS sequence"/>
</dbReference>
<protein>
    <recommendedName>
        <fullName evidence="3">Basal body-orientation factor 1</fullName>
    </recommendedName>
    <alternativeName>
        <fullName evidence="9">Coiled-coil domain-containing protein 176</fullName>
    </alternativeName>
</protein>
<dbReference type="Proteomes" id="UP000663872">
    <property type="component" value="Unassembled WGS sequence"/>
</dbReference>
<evidence type="ECO:0000313" key="22">
    <source>
        <dbReference type="EMBL" id="CAF4621666.1"/>
    </source>
</evidence>
<evidence type="ECO:0000313" key="24">
    <source>
        <dbReference type="Proteomes" id="UP000663873"/>
    </source>
</evidence>
<evidence type="ECO:0000256" key="7">
    <source>
        <dbReference type="ARBA" id="ARBA00023212"/>
    </source>
</evidence>
<dbReference type="EMBL" id="CAJOBQ010001010">
    <property type="protein sequence ID" value="CAF4444978.1"/>
    <property type="molecule type" value="Genomic_DNA"/>
</dbReference>
<feature type="region of interest" description="Disordered" evidence="11">
    <location>
        <begin position="501"/>
        <end position="532"/>
    </location>
</feature>